<protein>
    <submittedName>
        <fullName evidence="7">Integrase</fullName>
    </submittedName>
</protein>
<comment type="similarity">
    <text evidence="2">Belongs to the transposase IS30 family.</text>
</comment>
<dbReference type="InterPro" id="IPR001584">
    <property type="entry name" value="Integrase_cat-core"/>
</dbReference>
<dbReference type="Proteomes" id="UP000076321">
    <property type="component" value="Unassembled WGS sequence"/>
</dbReference>
<dbReference type="InterPro" id="IPR053392">
    <property type="entry name" value="Transposase_IS30-like"/>
</dbReference>
<dbReference type="PROSITE" id="PS01043">
    <property type="entry name" value="TRANSPOSASE_IS30"/>
    <property type="match status" value="1"/>
</dbReference>
<dbReference type="GO" id="GO:0003677">
    <property type="term" value="F:DNA binding"/>
    <property type="evidence" value="ECO:0007669"/>
    <property type="project" value="UniProtKB-KW"/>
</dbReference>
<dbReference type="PROSITE" id="PS50994">
    <property type="entry name" value="INTEGRASE"/>
    <property type="match status" value="1"/>
</dbReference>
<dbReference type="InterPro" id="IPR012337">
    <property type="entry name" value="RNaseH-like_sf"/>
</dbReference>
<evidence type="ECO:0000256" key="2">
    <source>
        <dbReference type="ARBA" id="ARBA00006363"/>
    </source>
</evidence>
<comment type="function">
    <text evidence="1">Required for the transposition of the insertion element.</text>
</comment>
<evidence type="ECO:0000313" key="7">
    <source>
        <dbReference type="EMBL" id="KZB83573.1"/>
    </source>
</evidence>
<keyword evidence="5" id="KW-0233">DNA recombination</keyword>
<dbReference type="RefSeq" id="WP_156515773.1">
    <property type="nucleotide sequence ID" value="NZ_LQCI01000020.1"/>
</dbReference>
<feature type="domain" description="Integrase catalytic" evidence="6">
    <location>
        <begin position="157"/>
        <end position="320"/>
    </location>
</feature>
<evidence type="ECO:0000256" key="1">
    <source>
        <dbReference type="ARBA" id="ARBA00002190"/>
    </source>
</evidence>
<dbReference type="SUPFAM" id="SSF53098">
    <property type="entry name" value="Ribonuclease H-like"/>
    <property type="match status" value="1"/>
</dbReference>
<reference evidence="7 8" key="1">
    <citation type="submission" date="2015-12" db="EMBL/GenBank/DDBJ databases">
        <title>Amycolatopsis regifaucium genome sequencing and assembly.</title>
        <authorList>
            <person name="Mayilraj S."/>
        </authorList>
    </citation>
    <scope>NUCLEOTIDE SEQUENCE [LARGE SCALE GENOMIC DNA]</scope>
    <source>
        <strain evidence="7 8">GY080</strain>
    </source>
</reference>
<name>A0A154MHE2_9PSEU</name>
<evidence type="ECO:0000256" key="3">
    <source>
        <dbReference type="ARBA" id="ARBA00022578"/>
    </source>
</evidence>
<dbReference type="PANTHER" id="PTHR10948:SF23">
    <property type="entry name" value="TRANSPOSASE INSI FOR INSERTION SEQUENCE ELEMENT IS30A-RELATED"/>
    <property type="match status" value="1"/>
</dbReference>
<evidence type="ECO:0000256" key="5">
    <source>
        <dbReference type="ARBA" id="ARBA00023172"/>
    </source>
</evidence>
<dbReference type="EMBL" id="LQCI01000020">
    <property type="protein sequence ID" value="KZB83573.1"/>
    <property type="molecule type" value="Genomic_DNA"/>
</dbReference>
<evidence type="ECO:0000256" key="4">
    <source>
        <dbReference type="ARBA" id="ARBA00023125"/>
    </source>
</evidence>
<dbReference type="AlphaFoldDB" id="A0A154MHE2"/>
<dbReference type="InterPro" id="IPR025246">
    <property type="entry name" value="IS30-like_HTH"/>
</dbReference>
<evidence type="ECO:0000313" key="8">
    <source>
        <dbReference type="Proteomes" id="UP000076321"/>
    </source>
</evidence>
<dbReference type="InterPro" id="IPR051917">
    <property type="entry name" value="Transposase-Integrase"/>
</dbReference>
<dbReference type="GO" id="GO:0006313">
    <property type="term" value="P:DNA transposition"/>
    <property type="evidence" value="ECO:0007669"/>
    <property type="project" value="InterPro"/>
</dbReference>
<sequence length="322" mass="36826">MRSVERELIALGLRQGKSFREIGAWIGRDHSVVSREVDRNGGREKYSPLVAQRRADRLRKRPKVRKVLKSPFLTRVVHEGLRKKWSPMQIAYRLRLDHPMDHSRWVSHEAIYQALFVQAKGTLRAEVADGLRQGRIKRRARSRGAELRGKIKDMVLISERPAEAEDRAVPGFWEGDLIVGANNQSQIATLVERRTRFVMLVRIPHDRTAENVAPRLAAKMTTLPDVFKNSVTWDQGGEMGGHRKFTMATGMPVYFCDPRSPWQRGSNENTNGLLRQYLPKGTDLSGYSQDELDAIADELNDRPRQTLGWLKPIEAFSKVLLD</sequence>
<organism evidence="7 8">
    <name type="scientific">Amycolatopsis regifaucium</name>
    <dbReference type="NCBI Taxonomy" id="546365"/>
    <lineage>
        <taxon>Bacteria</taxon>
        <taxon>Bacillati</taxon>
        <taxon>Actinomycetota</taxon>
        <taxon>Actinomycetes</taxon>
        <taxon>Pseudonocardiales</taxon>
        <taxon>Pseudonocardiaceae</taxon>
        <taxon>Amycolatopsis</taxon>
    </lineage>
</organism>
<proteinExistence type="inferred from homology"/>
<dbReference type="GO" id="GO:0015074">
    <property type="term" value="P:DNA integration"/>
    <property type="evidence" value="ECO:0007669"/>
    <property type="project" value="InterPro"/>
</dbReference>
<dbReference type="GO" id="GO:0004803">
    <property type="term" value="F:transposase activity"/>
    <property type="evidence" value="ECO:0007669"/>
    <property type="project" value="InterPro"/>
</dbReference>
<dbReference type="InterPro" id="IPR001598">
    <property type="entry name" value="Transposase_IS30_CS"/>
</dbReference>
<accession>A0A154MHE2</accession>
<dbReference type="Gene3D" id="3.30.420.10">
    <property type="entry name" value="Ribonuclease H-like superfamily/Ribonuclease H"/>
    <property type="match status" value="1"/>
</dbReference>
<dbReference type="PANTHER" id="PTHR10948">
    <property type="entry name" value="TRANSPOSASE"/>
    <property type="match status" value="1"/>
</dbReference>
<gene>
    <name evidence="7" type="ORF">AVL48_36395</name>
</gene>
<keyword evidence="4" id="KW-0238">DNA-binding</keyword>
<dbReference type="Pfam" id="PF00665">
    <property type="entry name" value="rve"/>
    <property type="match status" value="1"/>
</dbReference>
<dbReference type="InterPro" id="IPR036397">
    <property type="entry name" value="RNaseH_sf"/>
</dbReference>
<dbReference type="Pfam" id="PF13936">
    <property type="entry name" value="HTH_38"/>
    <property type="match status" value="1"/>
</dbReference>
<keyword evidence="3" id="KW-0815">Transposition</keyword>
<dbReference type="GO" id="GO:0005829">
    <property type="term" value="C:cytosol"/>
    <property type="evidence" value="ECO:0007669"/>
    <property type="project" value="TreeGrafter"/>
</dbReference>
<evidence type="ECO:0000259" key="6">
    <source>
        <dbReference type="PROSITE" id="PS50994"/>
    </source>
</evidence>
<comment type="caution">
    <text evidence="7">The sequence shown here is derived from an EMBL/GenBank/DDBJ whole genome shotgun (WGS) entry which is preliminary data.</text>
</comment>
<dbReference type="NCBIfam" id="NF033563">
    <property type="entry name" value="transpos_IS30"/>
    <property type="match status" value="1"/>
</dbReference>